<dbReference type="Pfam" id="PF07992">
    <property type="entry name" value="Pyr_redox_2"/>
    <property type="match status" value="1"/>
</dbReference>
<dbReference type="SUPFAM" id="SSF51905">
    <property type="entry name" value="FAD/NAD(P)-binding domain"/>
    <property type="match status" value="1"/>
</dbReference>
<sequence>MAFDLPSAVDVLVVGGGPAGLSAATWLGRYQRSTVVVDAGQQRNLSAEFAHGLLGRDPTTPGELLAEARAGLEQYPQVVLHHGRATALRRDEGGLFHATVDGAEISAERVVLATGVRDQVPEVAGFADHYGIDVHHCPACDGYAARGQLVIILGSGMHVPAYAAELLDWADSVRVVTGTTEPAFDEEQRAVLADYGVEVVDGVAEALIGAPGALAGVQLADGELVEGDKVFFSYAHHPTNDLARQLGCELDHEGGIAVNGFQLTSVDGVYAAGDITAGLQLVPIAIGKGAAAGGAPDHWGGPRPGPADALVHSALTTTSGQRRNILLLERRGDTIGMITGL</sequence>
<gene>
    <name evidence="5" type="primary">PLESTB004198</name>
    <name evidence="5" type="ORF">PLESTB_001974800</name>
</gene>
<keyword evidence="2" id="KW-0285">Flavoprotein</keyword>
<dbReference type="AlphaFoldDB" id="A0A9W6FB64"/>
<dbReference type="InterPro" id="IPR023753">
    <property type="entry name" value="FAD/NAD-binding_dom"/>
</dbReference>
<evidence type="ECO:0000313" key="6">
    <source>
        <dbReference type="Proteomes" id="UP001165080"/>
    </source>
</evidence>
<dbReference type="PRINTS" id="PR00368">
    <property type="entry name" value="FADPNR"/>
</dbReference>
<comment type="caution">
    <text evidence="5">The sequence shown here is derived from an EMBL/GenBank/DDBJ whole genome shotgun (WGS) entry which is preliminary data.</text>
</comment>
<comment type="similarity">
    <text evidence="1">Belongs to the class-II pyridine nucleotide-disulfide oxidoreductase family.</text>
</comment>
<keyword evidence="3" id="KW-0560">Oxidoreductase</keyword>
<dbReference type="Gene3D" id="3.50.50.60">
    <property type="entry name" value="FAD/NAD(P)-binding domain"/>
    <property type="match status" value="2"/>
</dbReference>
<name>A0A9W6FB64_9CHLO</name>
<dbReference type="PRINTS" id="PR00469">
    <property type="entry name" value="PNDRDTASEII"/>
</dbReference>
<dbReference type="InterPro" id="IPR036188">
    <property type="entry name" value="FAD/NAD-bd_sf"/>
</dbReference>
<feature type="domain" description="FAD/NAD(P)-binding" evidence="4">
    <location>
        <begin position="10"/>
        <end position="289"/>
    </location>
</feature>
<organism evidence="5 6">
    <name type="scientific">Pleodorina starrii</name>
    <dbReference type="NCBI Taxonomy" id="330485"/>
    <lineage>
        <taxon>Eukaryota</taxon>
        <taxon>Viridiplantae</taxon>
        <taxon>Chlorophyta</taxon>
        <taxon>core chlorophytes</taxon>
        <taxon>Chlorophyceae</taxon>
        <taxon>CS clade</taxon>
        <taxon>Chlamydomonadales</taxon>
        <taxon>Volvocaceae</taxon>
        <taxon>Pleodorina</taxon>
    </lineage>
</organism>
<evidence type="ECO:0000256" key="2">
    <source>
        <dbReference type="ARBA" id="ARBA00022630"/>
    </source>
</evidence>
<evidence type="ECO:0000256" key="3">
    <source>
        <dbReference type="ARBA" id="ARBA00023002"/>
    </source>
</evidence>
<reference evidence="5 6" key="1">
    <citation type="journal article" date="2023" name="Commun. Biol.">
        <title>Reorganization of the ancestral sex-determining regions during the evolution of trioecy in Pleodorina starrii.</title>
        <authorList>
            <person name="Takahashi K."/>
            <person name="Suzuki S."/>
            <person name="Kawai-Toyooka H."/>
            <person name="Yamamoto K."/>
            <person name="Hamaji T."/>
            <person name="Ootsuki R."/>
            <person name="Yamaguchi H."/>
            <person name="Kawachi M."/>
            <person name="Higashiyama T."/>
            <person name="Nozaki H."/>
        </authorList>
    </citation>
    <scope>NUCLEOTIDE SEQUENCE [LARGE SCALE GENOMIC DNA]</scope>
    <source>
        <strain evidence="5 6">NIES-4479</strain>
    </source>
</reference>
<protein>
    <recommendedName>
        <fullName evidence="4">FAD/NAD(P)-binding domain-containing protein</fullName>
    </recommendedName>
</protein>
<keyword evidence="6" id="KW-1185">Reference proteome</keyword>
<proteinExistence type="inferred from homology"/>
<evidence type="ECO:0000259" key="4">
    <source>
        <dbReference type="Pfam" id="PF07992"/>
    </source>
</evidence>
<dbReference type="Proteomes" id="UP001165080">
    <property type="component" value="Unassembled WGS sequence"/>
</dbReference>
<dbReference type="PANTHER" id="PTHR48105">
    <property type="entry name" value="THIOREDOXIN REDUCTASE 1-RELATED-RELATED"/>
    <property type="match status" value="1"/>
</dbReference>
<evidence type="ECO:0000313" key="5">
    <source>
        <dbReference type="EMBL" id="GLC63043.1"/>
    </source>
</evidence>
<dbReference type="EMBL" id="BRXU01000081">
    <property type="protein sequence ID" value="GLC63043.1"/>
    <property type="molecule type" value="Genomic_DNA"/>
</dbReference>
<accession>A0A9W6FB64</accession>
<dbReference type="GO" id="GO:0097237">
    <property type="term" value="P:cellular response to toxic substance"/>
    <property type="evidence" value="ECO:0007669"/>
    <property type="project" value="UniProtKB-ARBA"/>
</dbReference>
<dbReference type="GO" id="GO:0016491">
    <property type="term" value="F:oxidoreductase activity"/>
    <property type="evidence" value="ECO:0007669"/>
    <property type="project" value="UniProtKB-KW"/>
</dbReference>
<evidence type="ECO:0000256" key="1">
    <source>
        <dbReference type="ARBA" id="ARBA00009333"/>
    </source>
</evidence>
<dbReference type="InterPro" id="IPR050097">
    <property type="entry name" value="Ferredoxin-NADP_redctase_2"/>
</dbReference>